<reference evidence="2 3" key="1">
    <citation type="journal article" date="2019" name="Int. J. Syst. Evol. Microbiol.">
        <title>The Global Catalogue of Microorganisms (GCM) 10K type strain sequencing project: providing services to taxonomists for standard genome sequencing and annotation.</title>
        <authorList>
            <consortium name="The Broad Institute Genomics Platform"/>
            <consortium name="The Broad Institute Genome Sequencing Center for Infectious Disease"/>
            <person name="Wu L."/>
            <person name="Ma J."/>
        </authorList>
    </citation>
    <scope>NUCLEOTIDE SEQUENCE [LARGE SCALE GENOMIC DNA]</scope>
    <source>
        <strain evidence="2 3">CGMCC 1.12543</strain>
    </source>
</reference>
<keyword evidence="2" id="KW-0808">Transferase</keyword>
<keyword evidence="3" id="KW-1185">Reference proteome</keyword>
<dbReference type="RefSeq" id="WP_247414515.1">
    <property type="nucleotide sequence ID" value="NZ_JALLGW010000001.1"/>
</dbReference>
<dbReference type="InterPro" id="IPR001173">
    <property type="entry name" value="Glyco_trans_2-like"/>
</dbReference>
<dbReference type="SUPFAM" id="SSF53448">
    <property type="entry name" value="Nucleotide-diphospho-sugar transferases"/>
    <property type="match status" value="1"/>
</dbReference>
<dbReference type="Gene3D" id="3.90.550.10">
    <property type="entry name" value="Spore Coat Polysaccharide Biosynthesis Protein SpsA, Chain A"/>
    <property type="match status" value="1"/>
</dbReference>
<dbReference type="PANTHER" id="PTHR48090">
    <property type="entry name" value="UNDECAPRENYL-PHOSPHATE 4-DEOXY-4-FORMAMIDO-L-ARABINOSE TRANSFERASE-RELATED"/>
    <property type="match status" value="1"/>
</dbReference>
<organism evidence="2 3">
    <name type="scientific">Halomarina salina</name>
    <dbReference type="NCBI Taxonomy" id="1872699"/>
    <lineage>
        <taxon>Archaea</taxon>
        <taxon>Methanobacteriati</taxon>
        <taxon>Methanobacteriota</taxon>
        <taxon>Stenosarchaea group</taxon>
        <taxon>Halobacteria</taxon>
        <taxon>Halobacteriales</taxon>
        <taxon>Natronomonadaceae</taxon>
        <taxon>Halomarina</taxon>
    </lineage>
</organism>
<dbReference type="AlphaFoldDB" id="A0ABD5RMU2"/>
<keyword evidence="2" id="KW-0328">Glycosyltransferase</keyword>
<dbReference type="InterPro" id="IPR054887">
    <property type="entry name" value="DPhHxTase"/>
</dbReference>
<dbReference type="Proteomes" id="UP001596099">
    <property type="component" value="Unassembled WGS sequence"/>
</dbReference>
<protein>
    <submittedName>
        <fullName evidence="2">Dolichyl-phosphate hexose transferase</fullName>
        <ecNumber evidence="2">2.4.1.-</ecNumber>
    </submittedName>
</protein>
<evidence type="ECO:0000313" key="3">
    <source>
        <dbReference type="Proteomes" id="UP001596099"/>
    </source>
</evidence>
<name>A0ABD5RMU2_9EURY</name>
<proteinExistence type="predicted"/>
<dbReference type="EC" id="2.4.1.-" evidence="2"/>
<dbReference type="CDD" id="cd04179">
    <property type="entry name" value="DPM_DPG-synthase_like"/>
    <property type="match status" value="1"/>
</dbReference>
<dbReference type="GO" id="GO:0016757">
    <property type="term" value="F:glycosyltransferase activity"/>
    <property type="evidence" value="ECO:0007669"/>
    <property type="project" value="UniProtKB-KW"/>
</dbReference>
<sequence>MHERAYGLDDVSVVMGAYNEVDAIGPVLDDIEAATDGRAEAVVVDSSDDGTAAVARDHGATVVDQPPRGYGVAVSRALREATTPVRVTTDCDGTYPMDRIPDFLDLVNEGYDVVSGDRLYHGARTMPRVNRAGNHAFAALASLLSGRRLHDVTTGMRAYHESVVESIEWTENTGLSAELLIRPVMRGYRVREEPIDYDERIGETKLDPFAGGRAIGGSILTVCAEERRRRRS</sequence>
<dbReference type="InterPro" id="IPR029044">
    <property type="entry name" value="Nucleotide-diphossugar_trans"/>
</dbReference>
<evidence type="ECO:0000259" key="1">
    <source>
        <dbReference type="Pfam" id="PF00535"/>
    </source>
</evidence>
<dbReference type="PANTHER" id="PTHR48090:SF7">
    <property type="entry name" value="RFBJ PROTEIN"/>
    <property type="match status" value="1"/>
</dbReference>
<gene>
    <name evidence="2" type="ORF">ACFPYI_09805</name>
</gene>
<feature type="domain" description="Glycosyltransferase 2-like" evidence="1">
    <location>
        <begin position="12"/>
        <end position="166"/>
    </location>
</feature>
<dbReference type="EMBL" id="JBHSQH010000001">
    <property type="protein sequence ID" value="MFC5971625.1"/>
    <property type="molecule type" value="Genomic_DNA"/>
</dbReference>
<comment type="caution">
    <text evidence="2">The sequence shown here is derived from an EMBL/GenBank/DDBJ whole genome shotgun (WGS) entry which is preliminary data.</text>
</comment>
<evidence type="ECO:0000313" key="2">
    <source>
        <dbReference type="EMBL" id="MFC5971625.1"/>
    </source>
</evidence>
<accession>A0ABD5RMU2</accession>
<dbReference type="NCBIfam" id="NF041391">
    <property type="entry name" value="DPhHxTase_Halo"/>
    <property type="match status" value="1"/>
</dbReference>
<dbReference type="InterPro" id="IPR050256">
    <property type="entry name" value="Glycosyltransferase_2"/>
</dbReference>
<dbReference type="Pfam" id="PF00535">
    <property type="entry name" value="Glycos_transf_2"/>
    <property type="match status" value="1"/>
</dbReference>